<sequence>MGHSLPRQRRARRPEEDGGRAMGQELGQVWRYSSMAVPLGGGQRNCS</sequence>
<dbReference type="Proteomes" id="UP000198683">
    <property type="component" value="Unassembled WGS sequence"/>
</dbReference>
<protein>
    <submittedName>
        <fullName evidence="2">Uncharacterized protein</fullName>
    </submittedName>
</protein>
<reference evidence="2 3" key="1">
    <citation type="submission" date="2016-10" db="EMBL/GenBank/DDBJ databases">
        <authorList>
            <person name="de Groot N.N."/>
        </authorList>
    </citation>
    <scope>NUCLEOTIDE SEQUENCE [LARGE SCALE GENOMIC DNA]</scope>
    <source>
        <strain evidence="2 3">CGMCC 4.5681</strain>
    </source>
</reference>
<accession>A0A1G8SIY9</accession>
<keyword evidence="3" id="KW-1185">Reference proteome</keyword>
<organism evidence="2 3">
    <name type="scientific">Nonomuraea maritima</name>
    <dbReference type="NCBI Taxonomy" id="683260"/>
    <lineage>
        <taxon>Bacteria</taxon>
        <taxon>Bacillati</taxon>
        <taxon>Actinomycetota</taxon>
        <taxon>Actinomycetes</taxon>
        <taxon>Streptosporangiales</taxon>
        <taxon>Streptosporangiaceae</taxon>
        <taxon>Nonomuraea</taxon>
    </lineage>
</organism>
<evidence type="ECO:0000256" key="1">
    <source>
        <dbReference type="SAM" id="MobiDB-lite"/>
    </source>
</evidence>
<dbReference type="EMBL" id="FNFB01000001">
    <property type="protein sequence ID" value="SDJ28715.1"/>
    <property type="molecule type" value="Genomic_DNA"/>
</dbReference>
<feature type="region of interest" description="Disordered" evidence="1">
    <location>
        <begin position="1"/>
        <end position="26"/>
    </location>
</feature>
<dbReference type="AlphaFoldDB" id="A0A1G8SIY9"/>
<proteinExistence type="predicted"/>
<name>A0A1G8SIY9_9ACTN</name>
<feature type="compositionally biased region" description="Basic residues" evidence="1">
    <location>
        <begin position="1"/>
        <end position="12"/>
    </location>
</feature>
<evidence type="ECO:0000313" key="3">
    <source>
        <dbReference type="Proteomes" id="UP000198683"/>
    </source>
</evidence>
<gene>
    <name evidence="2" type="ORF">SAMN05421874_101319</name>
</gene>
<evidence type="ECO:0000313" key="2">
    <source>
        <dbReference type="EMBL" id="SDJ28715.1"/>
    </source>
</evidence>